<dbReference type="PANTHER" id="PTHR10434">
    <property type="entry name" value="1-ACYL-SN-GLYCEROL-3-PHOSPHATE ACYLTRANSFERASE"/>
    <property type="match status" value="1"/>
</dbReference>
<evidence type="ECO:0000313" key="5">
    <source>
        <dbReference type="EMBL" id="MEK8047835.1"/>
    </source>
</evidence>
<evidence type="ECO:0000256" key="3">
    <source>
        <dbReference type="ARBA" id="ARBA00023315"/>
    </source>
</evidence>
<evidence type="ECO:0000313" key="6">
    <source>
        <dbReference type="Proteomes" id="UP001379945"/>
    </source>
</evidence>
<gene>
    <name evidence="5" type="ORF">AACH00_15860</name>
</gene>
<sequence>MPSSAEWLPARPVKFQGSGLARAALRLAGWRVVFDGLPARQGVLIVYPHTSNWDFPLGVLTKWTLGIPVSFWGKDSLFNVPVFGAWVRWLGGIPVDRFSARGVVGDMAARFRAARQADEFLWLALAPEGTRKYQDHWRSGFYAMTVQAEVPLGLVAFDYATREVRVNSFLKLSGDVAADMAVIAGHFSQVRGLRHEQAAPIRIRQG</sequence>
<dbReference type="EMBL" id="JBBUTI010000011">
    <property type="protein sequence ID" value="MEK8047835.1"/>
    <property type="molecule type" value="Genomic_DNA"/>
</dbReference>
<protein>
    <submittedName>
        <fullName evidence="5">1-acyl-sn-glycerol-3-phosphate acyltransferase</fullName>
    </submittedName>
</protein>
<dbReference type="SMART" id="SM00563">
    <property type="entry name" value="PlsC"/>
    <property type="match status" value="1"/>
</dbReference>
<keyword evidence="2" id="KW-0808">Transferase</keyword>
<evidence type="ECO:0000256" key="2">
    <source>
        <dbReference type="ARBA" id="ARBA00022679"/>
    </source>
</evidence>
<dbReference type="GO" id="GO:0016746">
    <property type="term" value="F:acyltransferase activity"/>
    <property type="evidence" value="ECO:0007669"/>
    <property type="project" value="UniProtKB-KW"/>
</dbReference>
<accession>A0ABU9CC27</accession>
<dbReference type="Proteomes" id="UP001379945">
    <property type="component" value="Unassembled WGS sequence"/>
</dbReference>
<dbReference type="InterPro" id="IPR002123">
    <property type="entry name" value="Plipid/glycerol_acylTrfase"/>
</dbReference>
<reference evidence="5 6" key="1">
    <citation type="submission" date="2024-04" db="EMBL/GenBank/DDBJ databases">
        <title>Novel species of the genus Ideonella isolated from streams.</title>
        <authorList>
            <person name="Lu H."/>
        </authorList>
    </citation>
    <scope>NUCLEOTIDE SEQUENCE [LARGE SCALE GENOMIC DNA]</scope>
    <source>
        <strain evidence="5 6">LYT19W</strain>
    </source>
</reference>
<keyword evidence="3 5" id="KW-0012">Acyltransferase</keyword>
<feature type="domain" description="Phospholipid/glycerol acyltransferase" evidence="4">
    <location>
        <begin position="43"/>
        <end position="160"/>
    </location>
</feature>
<evidence type="ECO:0000256" key="1">
    <source>
        <dbReference type="ARBA" id="ARBA00005189"/>
    </source>
</evidence>
<dbReference type="RefSeq" id="WP_341400139.1">
    <property type="nucleotide sequence ID" value="NZ_JBBUTI010000011.1"/>
</dbReference>
<comment type="caution">
    <text evidence="5">The sequence shown here is derived from an EMBL/GenBank/DDBJ whole genome shotgun (WGS) entry which is preliminary data.</text>
</comment>
<dbReference type="Pfam" id="PF01553">
    <property type="entry name" value="Acyltransferase"/>
    <property type="match status" value="1"/>
</dbReference>
<organism evidence="5 6">
    <name type="scientific">Ideonella margarita</name>
    <dbReference type="NCBI Taxonomy" id="2984191"/>
    <lineage>
        <taxon>Bacteria</taxon>
        <taxon>Pseudomonadati</taxon>
        <taxon>Pseudomonadota</taxon>
        <taxon>Betaproteobacteria</taxon>
        <taxon>Burkholderiales</taxon>
        <taxon>Sphaerotilaceae</taxon>
        <taxon>Ideonella</taxon>
    </lineage>
</organism>
<evidence type="ECO:0000259" key="4">
    <source>
        <dbReference type="SMART" id="SM00563"/>
    </source>
</evidence>
<dbReference type="SUPFAM" id="SSF69593">
    <property type="entry name" value="Glycerol-3-phosphate (1)-acyltransferase"/>
    <property type="match status" value="1"/>
</dbReference>
<dbReference type="PANTHER" id="PTHR10434:SF9">
    <property type="entry name" value="PHOSPHOLIPID_GLYCEROL ACYLTRANSFERASE DOMAIN-CONTAINING PROTEIN"/>
    <property type="match status" value="1"/>
</dbReference>
<proteinExistence type="predicted"/>
<keyword evidence="6" id="KW-1185">Reference proteome</keyword>
<name>A0ABU9CC27_9BURK</name>
<comment type="pathway">
    <text evidence="1">Lipid metabolism.</text>
</comment>